<dbReference type="InterPro" id="IPR036291">
    <property type="entry name" value="NAD(P)-bd_dom_sf"/>
</dbReference>
<evidence type="ECO:0000313" key="2">
    <source>
        <dbReference type="EMBL" id="CAB4862123.1"/>
    </source>
</evidence>
<evidence type="ECO:0000259" key="1">
    <source>
        <dbReference type="Pfam" id="PF08501"/>
    </source>
</evidence>
<reference evidence="2" key="1">
    <citation type="submission" date="2020-05" db="EMBL/GenBank/DDBJ databases">
        <authorList>
            <person name="Chiriac C."/>
            <person name="Salcher M."/>
            <person name="Ghai R."/>
            <person name="Kavagutti S V."/>
        </authorList>
    </citation>
    <scope>NUCLEOTIDE SEQUENCE</scope>
</reference>
<dbReference type="Gene3D" id="3.40.50.10860">
    <property type="entry name" value="Leucine Dehydrogenase, chain A, domain 1"/>
    <property type="match status" value="1"/>
</dbReference>
<dbReference type="PANTHER" id="PTHR21089">
    <property type="entry name" value="SHIKIMATE DEHYDROGENASE"/>
    <property type="match status" value="1"/>
</dbReference>
<dbReference type="Pfam" id="PF08501">
    <property type="entry name" value="Shikimate_dh_N"/>
    <property type="match status" value="1"/>
</dbReference>
<dbReference type="GO" id="GO:0004764">
    <property type="term" value="F:shikimate 3-dehydrogenase (NADP+) activity"/>
    <property type="evidence" value="ECO:0007669"/>
    <property type="project" value="InterPro"/>
</dbReference>
<proteinExistence type="predicted"/>
<dbReference type="Gene3D" id="3.40.50.720">
    <property type="entry name" value="NAD(P)-binding Rossmann-like Domain"/>
    <property type="match status" value="1"/>
</dbReference>
<dbReference type="SUPFAM" id="SSF53223">
    <property type="entry name" value="Aminoacid dehydrogenase-like, N-terminal domain"/>
    <property type="match status" value="1"/>
</dbReference>
<protein>
    <submittedName>
        <fullName evidence="2">Unannotated protein</fullName>
    </submittedName>
</protein>
<accession>A0A6J7D4V9</accession>
<feature type="domain" description="Shikimate dehydrogenase substrate binding N-terminal" evidence="1">
    <location>
        <begin position="7"/>
        <end position="88"/>
    </location>
</feature>
<dbReference type="SUPFAM" id="SSF51735">
    <property type="entry name" value="NAD(P)-binding Rossmann-fold domains"/>
    <property type="match status" value="1"/>
</dbReference>
<gene>
    <name evidence="2" type="ORF">UFOPK3401_00303</name>
</gene>
<sequence length="263" mass="27531">MTKRVAVLGTPITHSLSPALHRAAYEELGLDWSYEAIEVSANQVCEFVTGCGPEWAGLSLTMPLKEAVLPALSQRTPVVELTQAANTVVFDGQSRSGHNTDVSGFVNALHEINVVAVGAVTLLGSGATARSALVAMHEMGAHAITVVARNGTSAQRLVELAELLHVQCEVLDWTSDRAKSLVLESELVINTAPADVAATLAGNGQGLLFDAIYNPWPTPLASGWAGTIVSGHDLLIHQALGQIALMTGYVVDVDVLRGALPGS</sequence>
<dbReference type="InterPro" id="IPR013708">
    <property type="entry name" value="Shikimate_DH-bd_N"/>
</dbReference>
<dbReference type="EMBL" id="CAFBLM010000008">
    <property type="protein sequence ID" value="CAB4862123.1"/>
    <property type="molecule type" value="Genomic_DNA"/>
</dbReference>
<dbReference type="InterPro" id="IPR022893">
    <property type="entry name" value="Shikimate_DH_fam"/>
</dbReference>
<dbReference type="GO" id="GO:0050661">
    <property type="term" value="F:NADP binding"/>
    <property type="evidence" value="ECO:0007669"/>
    <property type="project" value="TreeGrafter"/>
</dbReference>
<dbReference type="InterPro" id="IPR046346">
    <property type="entry name" value="Aminoacid_DH-like_N_sf"/>
</dbReference>
<dbReference type="NCBIfam" id="NF001311">
    <property type="entry name" value="PRK00258.1-3"/>
    <property type="match status" value="1"/>
</dbReference>
<dbReference type="GO" id="GO:0005829">
    <property type="term" value="C:cytosol"/>
    <property type="evidence" value="ECO:0007669"/>
    <property type="project" value="TreeGrafter"/>
</dbReference>
<dbReference type="CDD" id="cd01065">
    <property type="entry name" value="NAD_bind_Shikimate_DH"/>
    <property type="match status" value="1"/>
</dbReference>
<dbReference type="GO" id="GO:0009423">
    <property type="term" value="P:chorismate biosynthetic process"/>
    <property type="evidence" value="ECO:0007669"/>
    <property type="project" value="TreeGrafter"/>
</dbReference>
<name>A0A6J7D4V9_9ZZZZ</name>
<dbReference type="PANTHER" id="PTHR21089:SF1">
    <property type="entry name" value="BIFUNCTIONAL 3-DEHYDROQUINATE DEHYDRATASE_SHIKIMATE DEHYDROGENASE, CHLOROPLASTIC"/>
    <property type="match status" value="1"/>
</dbReference>
<dbReference type="AlphaFoldDB" id="A0A6J7D4V9"/>
<dbReference type="GO" id="GO:0019632">
    <property type="term" value="P:shikimate metabolic process"/>
    <property type="evidence" value="ECO:0007669"/>
    <property type="project" value="TreeGrafter"/>
</dbReference>
<organism evidence="2">
    <name type="scientific">freshwater metagenome</name>
    <dbReference type="NCBI Taxonomy" id="449393"/>
    <lineage>
        <taxon>unclassified sequences</taxon>
        <taxon>metagenomes</taxon>
        <taxon>ecological metagenomes</taxon>
    </lineage>
</organism>